<sequence length="535" mass="60511">MHPPKIDYSSKRVLLIESSGNMRSTIVYMLRQLGIANIQAVTINSHVLELIKDGAFDIILLGHNGSDPLTGLQLLEESRFLGYIKPEACWMFMTGDSSQEVILHAIDNQPDALLTKPFSMDELKSRLDSVIFRKDALREVDALVERGQLDMAVKACDQIELSGSDYDYVQMTKGKLLLQLNRFEEAERFFKQRFTHHKEKESGLCLAQACMGQGKYSIAKPLLIKLVAKFPLFLSAYDLLAKLYEHEGELIPVQDTLKDATQKSPLSLLRQMELGRVAVYTKTLELAEGAYRKSISLGRDSCYSSPEPFLRLANIRRLEMAELPESEQVGLQGQFDELLNTASYQYPKDKALKVKAALLRSQLSSDMGNEDDANRYMGEASKLAGQLDQSLDLQRELLDIIGDRLPILEERPAPEKDKPKGHTHDPEMSIRVNRLGVKHYLADKVPQAIRYFGLAIENDPKNSRALLNLAQLFLESAKQESTRREERLKMVTRYLRLAERMTLNELETKKLILLKACSKVSLEKLPEGSLGVLLK</sequence>
<dbReference type="InterPro" id="IPR011006">
    <property type="entry name" value="CheY-like_superfamily"/>
</dbReference>
<dbReference type="PROSITE" id="PS50110">
    <property type="entry name" value="RESPONSE_REGULATORY"/>
    <property type="match status" value="1"/>
</dbReference>
<name>A0A7R6PLG2_9GAMM</name>
<feature type="domain" description="Response regulatory" evidence="2">
    <location>
        <begin position="12"/>
        <end position="131"/>
    </location>
</feature>
<organism evidence="3 4">
    <name type="scientific">Neptunomonas japonica JAMM 1380</name>
    <dbReference type="NCBI Taxonomy" id="1441457"/>
    <lineage>
        <taxon>Bacteria</taxon>
        <taxon>Pseudomonadati</taxon>
        <taxon>Pseudomonadota</taxon>
        <taxon>Gammaproteobacteria</taxon>
        <taxon>Oceanospirillales</taxon>
        <taxon>Oceanospirillaceae</taxon>
        <taxon>Neptunomonas</taxon>
    </lineage>
</organism>
<dbReference type="RefSeq" id="WP_201349295.1">
    <property type="nucleotide sequence ID" value="NZ_AP014546.1"/>
</dbReference>
<keyword evidence="4" id="KW-1185">Reference proteome</keyword>
<dbReference type="Gene3D" id="1.25.40.10">
    <property type="entry name" value="Tetratricopeptide repeat domain"/>
    <property type="match status" value="2"/>
</dbReference>
<dbReference type="AlphaFoldDB" id="A0A7R6PLG2"/>
<accession>A0A7R6PLG2</accession>
<dbReference type="Proteomes" id="UP000595332">
    <property type="component" value="Chromosome"/>
</dbReference>
<evidence type="ECO:0000259" key="2">
    <source>
        <dbReference type="PROSITE" id="PS50110"/>
    </source>
</evidence>
<evidence type="ECO:0000256" key="1">
    <source>
        <dbReference type="PROSITE-ProRule" id="PRU00169"/>
    </source>
</evidence>
<dbReference type="EMBL" id="AP014546">
    <property type="protein sequence ID" value="BBB28617.1"/>
    <property type="molecule type" value="Genomic_DNA"/>
</dbReference>
<reference evidence="3 4" key="1">
    <citation type="journal article" date="2008" name="Int. J. Syst. Evol. Microbiol.">
        <title>Neptunomonas japonica sp. nov., an Osedax japonicus symbiont-like bacterium isolated from sediment adjacent to sperm whale carcasses off Kagoshima, Japan.</title>
        <authorList>
            <person name="Miyazaki M."/>
            <person name="Nogi Y."/>
            <person name="Fujiwara Y."/>
            <person name="Kawato M."/>
            <person name="Kubokawa K."/>
            <person name="Horikoshi K."/>
        </authorList>
    </citation>
    <scope>NUCLEOTIDE SEQUENCE [LARGE SCALE GENOMIC DNA]</scope>
    <source>
        <strain evidence="3 4">JAMM 1380</strain>
    </source>
</reference>
<dbReference type="Gene3D" id="3.40.50.2300">
    <property type="match status" value="1"/>
</dbReference>
<dbReference type="SMART" id="SM00448">
    <property type="entry name" value="REC"/>
    <property type="match status" value="1"/>
</dbReference>
<dbReference type="SUPFAM" id="SSF48452">
    <property type="entry name" value="TPR-like"/>
    <property type="match status" value="2"/>
</dbReference>
<dbReference type="Pfam" id="PF00072">
    <property type="entry name" value="Response_reg"/>
    <property type="match status" value="1"/>
</dbReference>
<dbReference type="InterPro" id="IPR001789">
    <property type="entry name" value="Sig_transdc_resp-reg_receiver"/>
</dbReference>
<dbReference type="GO" id="GO:0000160">
    <property type="term" value="P:phosphorelay signal transduction system"/>
    <property type="evidence" value="ECO:0007669"/>
    <property type="project" value="InterPro"/>
</dbReference>
<dbReference type="InterPro" id="IPR011990">
    <property type="entry name" value="TPR-like_helical_dom_sf"/>
</dbReference>
<dbReference type="KEGG" id="njp:NEJAP_0660"/>
<dbReference type="SUPFAM" id="SSF52172">
    <property type="entry name" value="CheY-like"/>
    <property type="match status" value="1"/>
</dbReference>
<proteinExistence type="predicted"/>
<gene>
    <name evidence="3" type="ORF">NEJAP_0660</name>
</gene>
<evidence type="ECO:0000313" key="4">
    <source>
        <dbReference type="Proteomes" id="UP000595332"/>
    </source>
</evidence>
<evidence type="ECO:0000313" key="3">
    <source>
        <dbReference type="EMBL" id="BBB28617.1"/>
    </source>
</evidence>
<protein>
    <submittedName>
        <fullName evidence="3">Two-component system response regulator</fullName>
    </submittedName>
</protein>
<comment type="caution">
    <text evidence="1">Lacks conserved residue(s) required for the propagation of feature annotation.</text>
</comment>